<dbReference type="WBParaSite" id="BTMF_0000547301-mRNA-1">
    <property type="protein sequence ID" value="BTMF_0000547301-mRNA-1"/>
    <property type="gene ID" value="BTMF_0000547301"/>
</dbReference>
<feature type="region of interest" description="Disordered" evidence="1">
    <location>
        <begin position="1"/>
        <end position="51"/>
    </location>
</feature>
<keyword evidence="3" id="KW-1185">Reference proteome</keyword>
<evidence type="ECO:0000313" key="3">
    <source>
        <dbReference type="Proteomes" id="UP000280834"/>
    </source>
</evidence>
<accession>A0A0R3QGH3</accession>
<evidence type="ECO:0000313" key="4">
    <source>
        <dbReference type="WBParaSite" id="BTMF_0000547301-mRNA-1"/>
    </source>
</evidence>
<reference evidence="2 3" key="2">
    <citation type="submission" date="2018-11" db="EMBL/GenBank/DDBJ databases">
        <authorList>
            <consortium name="Pathogen Informatics"/>
        </authorList>
    </citation>
    <scope>NUCLEOTIDE SEQUENCE [LARGE SCALE GENOMIC DNA]</scope>
</reference>
<proteinExistence type="predicted"/>
<dbReference type="EMBL" id="UZAG01004836">
    <property type="protein sequence ID" value="VDO17251.1"/>
    <property type="molecule type" value="Genomic_DNA"/>
</dbReference>
<name>A0A0R3QGH3_9BILA</name>
<gene>
    <name evidence="2" type="ORF">BTMF_LOCUS4755</name>
</gene>
<evidence type="ECO:0000313" key="2">
    <source>
        <dbReference type="EMBL" id="VDO17251.1"/>
    </source>
</evidence>
<reference evidence="4" key="1">
    <citation type="submission" date="2017-02" db="UniProtKB">
        <authorList>
            <consortium name="WormBaseParasite"/>
        </authorList>
    </citation>
    <scope>IDENTIFICATION</scope>
</reference>
<evidence type="ECO:0000256" key="1">
    <source>
        <dbReference type="SAM" id="MobiDB-lite"/>
    </source>
</evidence>
<protein>
    <submittedName>
        <fullName evidence="2 4">Uncharacterized protein</fullName>
    </submittedName>
</protein>
<organism evidence="4">
    <name type="scientific">Brugia timori</name>
    <dbReference type="NCBI Taxonomy" id="42155"/>
    <lineage>
        <taxon>Eukaryota</taxon>
        <taxon>Metazoa</taxon>
        <taxon>Ecdysozoa</taxon>
        <taxon>Nematoda</taxon>
        <taxon>Chromadorea</taxon>
        <taxon>Rhabditida</taxon>
        <taxon>Spirurina</taxon>
        <taxon>Spiruromorpha</taxon>
        <taxon>Filarioidea</taxon>
        <taxon>Onchocercidae</taxon>
        <taxon>Brugia</taxon>
    </lineage>
</organism>
<feature type="compositionally biased region" description="Polar residues" evidence="1">
    <location>
        <begin position="1"/>
        <end position="13"/>
    </location>
</feature>
<sequence length="79" mass="8144">MNVNRNPTPTPTSGAGIGPGDGHRISNNGAVLPTGKEDNRGIGGAAEGGEDEEMIVEECESFSDMQKTLLKQETAALSS</sequence>
<dbReference type="STRING" id="42155.A0A0R3QGH3"/>
<dbReference type="Proteomes" id="UP000280834">
    <property type="component" value="Unassembled WGS sequence"/>
</dbReference>
<dbReference type="AlphaFoldDB" id="A0A0R3QGH3"/>